<dbReference type="EMBL" id="CAFAAQ010000246">
    <property type="protein sequence ID" value="CAB4824168.1"/>
    <property type="molecule type" value="Genomic_DNA"/>
</dbReference>
<evidence type="ECO:0000256" key="7">
    <source>
        <dbReference type="ARBA" id="ARBA00023141"/>
    </source>
</evidence>
<dbReference type="GO" id="GO:0000162">
    <property type="term" value="P:L-tryptophan biosynthetic process"/>
    <property type="evidence" value="ECO:0007669"/>
    <property type="project" value="UniProtKB-UniPathway"/>
</dbReference>
<evidence type="ECO:0000313" key="10">
    <source>
        <dbReference type="EMBL" id="CAB4714541.1"/>
    </source>
</evidence>
<dbReference type="InterPro" id="IPR045186">
    <property type="entry name" value="Indole-3-glycerol_P_synth"/>
</dbReference>
<gene>
    <name evidence="10" type="ORF">UFOPK2582_01603</name>
    <name evidence="11" type="ORF">UFOPK3046_01907</name>
    <name evidence="12" type="ORF">UFOPK3914_02290</name>
    <name evidence="13" type="ORF">UFOPK4173_01060</name>
</gene>
<keyword evidence="5" id="KW-0210">Decarboxylase</keyword>
<dbReference type="EC" id="4.1.1.48" evidence="3"/>
<organism evidence="10">
    <name type="scientific">freshwater metagenome</name>
    <dbReference type="NCBI Taxonomy" id="449393"/>
    <lineage>
        <taxon>unclassified sequences</taxon>
        <taxon>metagenomes</taxon>
        <taxon>ecological metagenomes</taxon>
    </lineage>
</organism>
<dbReference type="PROSITE" id="PS00614">
    <property type="entry name" value="IGPS"/>
    <property type="match status" value="1"/>
</dbReference>
<dbReference type="AlphaFoldDB" id="A0A6J6QS09"/>
<evidence type="ECO:0000256" key="5">
    <source>
        <dbReference type="ARBA" id="ARBA00022793"/>
    </source>
</evidence>
<evidence type="ECO:0000313" key="12">
    <source>
        <dbReference type="EMBL" id="CAB5003371.1"/>
    </source>
</evidence>
<reference evidence="10" key="1">
    <citation type="submission" date="2020-05" db="EMBL/GenBank/DDBJ databases">
        <authorList>
            <person name="Chiriac C."/>
            <person name="Salcher M."/>
            <person name="Ghai R."/>
            <person name="Kavagutti S V."/>
        </authorList>
    </citation>
    <scope>NUCLEOTIDE SEQUENCE</scope>
</reference>
<name>A0A6J6QS09_9ZZZZ</name>
<dbReference type="UniPathway" id="UPA00035">
    <property type="reaction ID" value="UER00043"/>
</dbReference>
<evidence type="ECO:0000313" key="13">
    <source>
        <dbReference type="EMBL" id="CAB5035078.1"/>
    </source>
</evidence>
<dbReference type="PANTHER" id="PTHR22854:SF2">
    <property type="entry name" value="INDOLE-3-GLYCEROL-PHOSPHATE SYNTHASE"/>
    <property type="match status" value="1"/>
</dbReference>
<keyword evidence="8" id="KW-0456">Lyase</keyword>
<protein>
    <recommendedName>
        <fullName evidence="3">indole-3-glycerol-phosphate synthase</fullName>
        <ecNumber evidence="3">4.1.1.48</ecNumber>
    </recommendedName>
</protein>
<evidence type="ECO:0000259" key="9">
    <source>
        <dbReference type="Pfam" id="PF00218"/>
    </source>
</evidence>
<evidence type="ECO:0000256" key="1">
    <source>
        <dbReference type="ARBA" id="ARBA00001633"/>
    </source>
</evidence>
<keyword evidence="4" id="KW-0028">Amino-acid biosynthesis</keyword>
<keyword evidence="7" id="KW-0057">Aromatic amino acid biosynthesis</keyword>
<dbReference type="EMBL" id="CAEZXS010000254">
    <property type="protein sequence ID" value="CAB4714541.1"/>
    <property type="molecule type" value="Genomic_DNA"/>
</dbReference>
<evidence type="ECO:0000256" key="6">
    <source>
        <dbReference type="ARBA" id="ARBA00022822"/>
    </source>
</evidence>
<evidence type="ECO:0000256" key="8">
    <source>
        <dbReference type="ARBA" id="ARBA00023239"/>
    </source>
</evidence>
<proteinExistence type="inferred from homology"/>
<evidence type="ECO:0000256" key="3">
    <source>
        <dbReference type="ARBA" id="ARBA00012362"/>
    </source>
</evidence>
<dbReference type="NCBIfam" id="NF001377">
    <property type="entry name" value="PRK00278.2-4"/>
    <property type="match status" value="1"/>
</dbReference>
<dbReference type="SUPFAM" id="SSF51366">
    <property type="entry name" value="Ribulose-phoshate binding barrel"/>
    <property type="match status" value="1"/>
</dbReference>
<dbReference type="Gene3D" id="3.20.20.70">
    <property type="entry name" value="Aldolase class I"/>
    <property type="match status" value="1"/>
</dbReference>
<comment type="pathway">
    <text evidence="2">Amino-acid biosynthesis; L-tryptophan biosynthesis; L-tryptophan from chorismate: step 4/5.</text>
</comment>
<dbReference type="GO" id="GO:0004425">
    <property type="term" value="F:indole-3-glycerol-phosphate synthase activity"/>
    <property type="evidence" value="ECO:0007669"/>
    <property type="project" value="UniProtKB-EC"/>
</dbReference>
<dbReference type="PANTHER" id="PTHR22854">
    <property type="entry name" value="TRYPTOPHAN BIOSYNTHESIS PROTEIN"/>
    <property type="match status" value="1"/>
</dbReference>
<dbReference type="InterPro" id="IPR011060">
    <property type="entry name" value="RibuloseP-bd_barrel"/>
</dbReference>
<dbReference type="InterPro" id="IPR013785">
    <property type="entry name" value="Aldolase_TIM"/>
</dbReference>
<dbReference type="InterPro" id="IPR001468">
    <property type="entry name" value="Indole-3-GlycerolPSynthase_CS"/>
</dbReference>
<keyword evidence="6" id="KW-0822">Tryptophan biosynthesis</keyword>
<dbReference type="EMBL" id="CAFBOG010000357">
    <property type="protein sequence ID" value="CAB5003371.1"/>
    <property type="molecule type" value="Genomic_DNA"/>
</dbReference>
<accession>A0A6J6QS09</accession>
<dbReference type="FunFam" id="3.20.20.70:FF:000024">
    <property type="entry name" value="Indole-3-glycerol phosphate synthase"/>
    <property type="match status" value="1"/>
</dbReference>
<evidence type="ECO:0000256" key="4">
    <source>
        <dbReference type="ARBA" id="ARBA00022605"/>
    </source>
</evidence>
<dbReference type="EMBL" id="CAFBPW010000113">
    <property type="protein sequence ID" value="CAB5035078.1"/>
    <property type="molecule type" value="Genomic_DNA"/>
</dbReference>
<evidence type="ECO:0000313" key="11">
    <source>
        <dbReference type="EMBL" id="CAB4824168.1"/>
    </source>
</evidence>
<dbReference type="CDD" id="cd00331">
    <property type="entry name" value="IGPS"/>
    <property type="match status" value="1"/>
</dbReference>
<comment type="catalytic activity">
    <reaction evidence="1">
        <text>1-(2-carboxyphenylamino)-1-deoxy-D-ribulose 5-phosphate + H(+) = (1S,2R)-1-C-(indol-3-yl)glycerol 3-phosphate + CO2 + H2O</text>
        <dbReference type="Rhea" id="RHEA:23476"/>
        <dbReference type="ChEBI" id="CHEBI:15377"/>
        <dbReference type="ChEBI" id="CHEBI:15378"/>
        <dbReference type="ChEBI" id="CHEBI:16526"/>
        <dbReference type="ChEBI" id="CHEBI:58613"/>
        <dbReference type="ChEBI" id="CHEBI:58866"/>
        <dbReference type="EC" id="4.1.1.48"/>
    </reaction>
</comment>
<dbReference type="HAMAP" id="MF_00134_B">
    <property type="entry name" value="IGPS_B"/>
    <property type="match status" value="1"/>
</dbReference>
<evidence type="ECO:0000256" key="2">
    <source>
        <dbReference type="ARBA" id="ARBA00004696"/>
    </source>
</evidence>
<dbReference type="InterPro" id="IPR013798">
    <property type="entry name" value="Indole-3-glycerol_P_synth_dom"/>
</dbReference>
<sequence length="264" mass="27722">MATYLDAILAAHRSAAQADNRSTEQLIEQARSMPPTRGFAAALRASSELAVIAEVKRRSPSKGDLAPTLDPASLALSYQAGGASCLSVLTDQDYFGGSPEDLAAARTAVSLPVLRKDFTVSAHDVCDARLMGADCVLLIAAALDDAELTDFSELATELGLDALIEIHDEAELDRAVACTSAELVGVNQRDLETFMVDQARAVRMAGIMPADTLRIAESGVRGQQDALALAAAGYHAVLVGEHLVRSADPAAALSELRVALPVRE</sequence>
<dbReference type="Pfam" id="PF00218">
    <property type="entry name" value="IGPS"/>
    <property type="match status" value="1"/>
</dbReference>
<dbReference type="GO" id="GO:0004640">
    <property type="term" value="F:phosphoribosylanthranilate isomerase activity"/>
    <property type="evidence" value="ECO:0007669"/>
    <property type="project" value="TreeGrafter"/>
</dbReference>
<feature type="domain" description="Indole-3-glycerol phosphate synthase" evidence="9">
    <location>
        <begin position="6"/>
        <end position="256"/>
    </location>
</feature>